<dbReference type="PROSITE" id="PS50222">
    <property type="entry name" value="EF_HAND_2"/>
    <property type="match status" value="1"/>
</dbReference>
<evidence type="ECO:0000259" key="1">
    <source>
        <dbReference type="PROSITE" id="PS50222"/>
    </source>
</evidence>
<evidence type="ECO:0000313" key="3">
    <source>
        <dbReference type="RefSeq" id="XP_002741250.1"/>
    </source>
</evidence>
<reference evidence="3" key="1">
    <citation type="submission" date="2025-08" db="UniProtKB">
        <authorList>
            <consortium name="RefSeq"/>
        </authorList>
    </citation>
    <scope>IDENTIFICATION</scope>
    <source>
        <tissue evidence="3">Testes</tissue>
    </source>
</reference>
<evidence type="ECO:0000313" key="2">
    <source>
        <dbReference type="Proteomes" id="UP000694865"/>
    </source>
</evidence>
<proteinExistence type="predicted"/>
<feature type="non-terminal residue" evidence="3">
    <location>
        <position position="1"/>
    </location>
</feature>
<dbReference type="SUPFAM" id="SSF47473">
    <property type="entry name" value="EF-hand"/>
    <property type="match status" value="1"/>
</dbReference>
<gene>
    <name evidence="3" type="primary">LOC100375298</name>
</gene>
<keyword evidence="2" id="KW-1185">Reference proteome</keyword>
<dbReference type="RefSeq" id="XP_002741250.1">
    <property type="nucleotide sequence ID" value="XM_002741204.2"/>
</dbReference>
<accession>A0ABM0H041</accession>
<protein>
    <submittedName>
        <fullName evidence="3">EF-hand domain-containing family member C2-like</fullName>
    </submittedName>
</protein>
<name>A0ABM0H041_SACKO</name>
<dbReference type="InterPro" id="IPR011992">
    <property type="entry name" value="EF-hand-dom_pair"/>
</dbReference>
<sequence length="150" mass="17710">FPFSNINKIKTKLKQVASTNVEEVKKFFTKYDYKQSGKVPFELFRSLLIKVSGDELTEHEILTVARHHRIQEKVEVSLEAIQSEAHDLLRKNNFDGFRKLETLCYHRDVDRKGWLYPEQVRSVCHSLKMPLTDDTLNELWARLQKDQFGD</sequence>
<feature type="domain" description="EF-hand" evidence="1">
    <location>
        <begin position="19"/>
        <end position="54"/>
    </location>
</feature>
<dbReference type="GeneID" id="100375298"/>
<dbReference type="InterPro" id="IPR002048">
    <property type="entry name" value="EF_hand_dom"/>
</dbReference>
<dbReference type="Gene3D" id="1.10.238.10">
    <property type="entry name" value="EF-hand"/>
    <property type="match status" value="1"/>
</dbReference>
<organism evidence="2 3">
    <name type="scientific">Saccoglossus kowalevskii</name>
    <name type="common">Acorn worm</name>
    <dbReference type="NCBI Taxonomy" id="10224"/>
    <lineage>
        <taxon>Eukaryota</taxon>
        <taxon>Metazoa</taxon>
        <taxon>Hemichordata</taxon>
        <taxon>Enteropneusta</taxon>
        <taxon>Harrimaniidae</taxon>
        <taxon>Saccoglossus</taxon>
    </lineage>
</organism>
<dbReference type="Proteomes" id="UP000694865">
    <property type="component" value="Unplaced"/>
</dbReference>